<dbReference type="InterPro" id="IPR037171">
    <property type="entry name" value="NagB/RpiA_transferase-like"/>
</dbReference>
<name>A0A645FRF2_9ZZZZ</name>
<dbReference type="AlphaFoldDB" id="A0A645FRF2"/>
<dbReference type="Gene3D" id="3.30.750.70">
    <property type="entry name" value="4-hydroxybutyrate coenzyme like domains"/>
    <property type="match status" value="1"/>
</dbReference>
<dbReference type="GO" id="GO:0003677">
    <property type="term" value="F:DNA binding"/>
    <property type="evidence" value="ECO:0007669"/>
    <property type="project" value="UniProtKB-KW"/>
</dbReference>
<dbReference type="Pfam" id="PF08220">
    <property type="entry name" value="HTH_DeoR"/>
    <property type="match status" value="1"/>
</dbReference>
<evidence type="ECO:0000256" key="3">
    <source>
        <dbReference type="ARBA" id="ARBA00023163"/>
    </source>
</evidence>
<keyword evidence="1" id="KW-0805">Transcription regulation</keyword>
<protein>
    <submittedName>
        <fullName evidence="5">Glucitol operon repressor</fullName>
    </submittedName>
</protein>
<evidence type="ECO:0000313" key="5">
    <source>
        <dbReference type="EMBL" id="MPN16470.1"/>
    </source>
</evidence>
<comment type="caution">
    <text evidence="5">The sequence shown here is derived from an EMBL/GenBank/DDBJ whole genome shotgun (WGS) entry which is preliminary data.</text>
</comment>
<keyword evidence="3" id="KW-0804">Transcription</keyword>
<dbReference type="SUPFAM" id="SSF100950">
    <property type="entry name" value="NagB/RpiA/CoA transferase-like"/>
    <property type="match status" value="1"/>
</dbReference>
<dbReference type="Pfam" id="PF00455">
    <property type="entry name" value="DeoRC"/>
    <property type="match status" value="1"/>
</dbReference>
<organism evidence="5">
    <name type="scientific">bioreactor metagenome</name>
    <dbReference type="NCBI Taxonomy" id="1076179"/>
    <lineage>
        <taxon>unclassified sequences</taxon>
        <taxon>metagenomes</taxon>
        <taxon>ecological metagenomes</taxon>
    </lineage>
</organism>
<sequence>MKEDRLTKMEEYIREKNSVSLDELCEVFDVSKNTVRRDVAVICERSDIHKIYGGVSVQYNRIPPPFTERSSVNTDVKRRIGKHAASMVEDGDVIFIDAGTTTCQMIDFLGDRKNVTIITHSLDVITRAFAYPNLTVIAISGTLNRLTYSFTGQTGSDILKEYNVRKAFMAATGLTIQNGATQAASYEFAIKEAAAKKSDLVYLMIESQKIGRVCLLTYCTTDRINAIITEKMPNADFMEKYSALGGRVFCS</sequence>
<evidence type="ECO:0000259" key="4">
    <source>
        <dbReference type="PROSITE" id="PS51000"/>
    </source>
</evidence>
<dbReference type="SMART" id="SM00420">
    <property type="entry name" value="HTH_DEOR"/>
    <property type="match status" value="1"/>
</dbReference>
<dbReference type="InterPro" id="IPR001034">
    <property type="entry name" value="DeoR_HTH"/>
</dbReference>
<dbReference type="PROSITE" id="PS00894">
    <property type="entry name" value="HTH_DEOR_1"/>
    <property type="match status" value="1"/>
</dbReference>
<dbReference type="InterPro" id="IPR014036">
    <property type="entry name" value="DeoR-like_C"/>
</dbReference>
<dbReference type="InterPro" id="IPR018356">
    <property type="entry name" value="Tscrpt_reg_HTH_DeoR_CS"/>
</dbReference>
<dbReference type="EMBL" id="VSSQ01063430">
    <property type="protein sequence ID" value="MPN16470.1"/>
    <property type="molecule type" value="Genomic_DNA"/>
</dbReference>
<dbReference type="SMART" id="SM01134">
    <property type="entry name" value="DeoRC"/>
    <property type="match status" value="1"/>
</dbReference>
<evidence type="ECO:0000256" key="2">
    <source>
        <dbReference type="ARBA" id="ARBA00023125"/>
    </source>
</evidence>
<dbReference type="Gene3D" id="1.10.10.10">
    <property type="entry name" value="Winged helix-like DNA-binding domain superfamily/Winged helix DNA-binding domain"/>
    <property type="match status" value="1"/>
</dbReference>
<dbReference type="InterPro" id="IPR036388">
    <property type="entry name" value="WH-like_DNA-bd_sf"/>
</dbReference>
<dbReference type="PANTHER" id="PTHR30363:SF60">
    <property type="entry name" value="HTH-TYPE TRANSCRIPTIONAL REGULATOR IOLR"/>
    <property type="match status" value="1"/>
</dbReference>
<gene>
    <name evidence="5" type="primary">srlR_26</name>
    <name evidence="5" type="ORF">SDC9_163814</name>
</gene>
<reference evidence="5" key="1">
    <citation type="submission" date="2019-08" db="EMBL/GenBank/DDBJ databases">
        <authorList>
            <person name="Kucharzyk K."/>
            <person name="Murdoch R.W."/>
            <person name="Higgins S."/>
            <person name="Loffler F."/>
        </authorList>
    </citation>
    <scope>NUCLEOTIDE SEQUENCE</scope>
</reference>
<proteinExistence type="predicted"/>
<dbReference type="InterPro" id="IPR036390">
    <property type="entry name" value="WH_DNA-bd_sf"/>
</dbReference>
<keyword evidence="2" id="KW-0238">DNA-binding</keyword>
<dbReference type="GO" id="GO:0003700">
    <property type="term" value="F:DNA-binding transcription factor activity"/>
    <property type="evidence" value="ECO:0007669"/>
    <property type="project" value="InterPro"/>
</dbReference>
<feature type="domain" description="HTH deoR-type" evidence="4">
    <location>
        <begin position="2"/>
        <end position="57"/>
    </location>
</feature>
<dbReference type="InterPro" id="IPR050313">
    <property type="entry name" value="Carb_Metab_HTH_regulators"/>
</dbReference>
<evidence type="ECO:0000256" key="1">
    <source>
        <dbReference type="ARBA" id="ARBA00023015"/>
    </source>
</evidence>
<dbReference type="SUPFAM" id="SSF46785">
    <property type="entry name" value="Winged helix' DNA-binding domain"/>
    <property type="match status" value="1"/>
</dbReference>
<accession>A0A645FRF2</accession>
<dbReference type="PROSITE" id="PS51000">
    <property type="entry name" value="HTH_DEOR_2"/>
    <property type="match status" value="1"/>
</dbReference>
<dbReference type="PANTHER" id="PTHR30363">
    <property type="entry name" value="HTH-TYPE TRANSCRIPTIONAL REGULATOR SRLR-RELATED"/>
    <property type="match status" value="1"/>
</dbReference>